<dbReference type="Proteomes" id="UP000280104">
    <property type="component" value="Chromosome II"/>
</dbReference>
<sequence length="332" mass="37723">MYHQAAPCICSTGNMRRCNLTVTQKKVTRRKGQKLAGGIVLRQNIPVEVHASQVYTRTMFEKFGEALYVCGSYDLVEVKPQLDYIARHIKFQSREKWCKNEFVISVSETADEFRCECGTFEHYGMVCSHALKVMMHLKLHELPPKHVLKRWTRDARDILLPEYLRYQKDHGPLKYSSHRHNTLHLLAVDVVKLGDSNVEAYALAMEKMRDVKVMLEPVAAVRDGLGLSDRELAADSAGSGVGTSSTLGELNLCTPFHKDQVCFQRRPRNDRLGVQQLAATRLHMNNHRRGANSVLYVEFMGTRAQHALPEGMCQRHLGNLRAAQNVGDRPQE</sequence>
<dbReference type="PANTHER" id="PTHR47482:SF5">
    <property type="entry name" value="FAR1 DOMAIN-CONTAINING PROTEIN"/>
    <property type="match status" value="1"/>
</dbReference>
<name>A0A7H4LL38_WHEAT</name>
<dbReference type="Pfam" id="PF04434">
    <property type="entry name" value="SWIM"/>
    <property type="match status" value="1"/>
</dbReference>
<dbReference type="GO" id="GO:0008270">
    <property type="term" value="F:zinc ion binding"/>
    <property type="evidence" value="ECO:0007669"/>
    <property type="project" value="UniProtKB-KW"/>
</dbReference>
<evidence type="ECO:0000259" key="5">
    <source>
        <dbReference type="PROSITE" id="PS50966"/>
    </source>
</evidence>
<proteinExistence type="predicted"/>
<reference evidence="6 7" key="1">
    <citation type="submission" date="2018-05" db="EMBL/GenBank/DDBJ databases">
        <authorList>
            <person name="Thind KAUR A."/>
        </authorList>
    </citation>
    <scope>NUCLEOTIDE SEQUENCE [LARGE SCALE GENOMIC DNA]</scope>
</reference>
<evidence type="ECO:0000256" key="1">
    <source>
        <dbReference type="ARBA" id="ARBA00022723"/>
    </source>
</evidence>
<evidence type="ECO:0000256" key="4">
    <source>
        <dbReference type="PROSITE-ProRule" id="PRU00325"/>
    </source>
</evidence>
<gene>
    <name evidence="6" type="ORF">CAMPLR22A2D_LOCUS3941</name>
</gene>
<dbReference type="InterPro" id="IPR006564">
    <property type="entry name" value="Znf_PMZ"/>
</dbReference>
<dbReference type="PROSITE" id="PS50966">
    <property type="entry name" value="ZF_SWIM"/>
    <property type="match status" value="1"/>
</dbReference>
<keyword evidence="1" id="KW-0479">Metal-binding</keyword>
<organism evidence="6 7">
    <name type="scientific">Triticum aestivum</name>
    <name type="common">Wheat</name>
    <dbReference type="NCBI Taxonomy" id="4565"/>
    <lineage>
        <taxon>Eukaryota</taxon>
        <taxon>Viridiplantae</taxon>
        <taxon>Streptophyta</taxon>
        <taxon>Embryophyta</taxon>
        <taxon>Tracheophyta</taxon>
        <taxon>Spermatophyta</taxon>
        <taxon>Magnoliopsida</taxon>
        <taxon>Liliopsida</taxon>
        <taxon>Poales</taxon>
        <taxon>Poaceae</taxon>
        <taxon>BOP clade</taxon>
        <taxon>Pooideae</taxon>
        <taxon>Triticodae</taxon>
        <taxon>Triticeae</taxon>
        <taxon>Triticinae</taxon>
        <taxon>Triticum</taxon>
    </lineage>
</organism>
<keyword evidence="2 4" id="KW-0863">Zinc-finger</keyword>
<evidence type="ECO:0000256" key="3">
    <source>
        <dbReference type="ARBA" id="ARBA00022833"/>
    </source>
</evidence>
<dbReference type="AlphaFoldDB" id="A0A7H4LL38"/>
<dbReference type="PANTHER" id="PTHR47482">
    <property type="entry name" value="OS11G0632001 PROTEIN"/>
    <property type="match status" value="1"/>
</dbReference>
<dbReference type="SMART" id="SM00575">
    <property type="entry name" value="ZnF_PMZ"/>
    <property type="match status" value="1"/>
</dbReference>
<keyword evidence="3" id="KW-0862">Zinc</keyword>
<evidence type="ECO:0000313" key="6">
    <source>
        <dbReference type="EMBL" id="SPT19326.1"/>
    </source>
</evidence>
<evidence type="ECO:0000313" key="7">
    <source>
        <dbReference type="Proteomes" id="UP000280104"/>
    </source>
</evidence>
<dbReference type="EMBL" id="LS480641">
    <property type="protein sequence ID" value="SPT19326.1"/>
    <property type="molecule type" value="Genomic_DNA"/>
</dbReference>
<protein>
    <recommendedName>
        <fullName evidence="5">SWIM-type domain-containing protein</fullName>
    </recommendedName>
</protein>
<evidence type="ECO:0000256" key="2">
    <source>
        <dbReference type="ARBA" id="ARBA00022771"/>
    </source>
</evidence>
<dbReference type="InterPro" id="IPR007527">
    <property type="entry name" value="Znf_SWIM"/>
</dbReference>
<accession>A0A7H4LL38</accession>
<feature type="domain" description="SWIM-type" evidence="5">
    <location>
        <begin position="102"/>
        <end position="138"/>
    </location>
</feature>